<gene>
    <name evidence="2" type="ORF">BDV39DRAFT_154281</name>
</gene>
<dbReference type="GO" id="GO:0009308">
    <property type="term" value="P:amine metabolic process"/>
    <property type="evidence" value="ECO:0007669"/>
    <property type="project" value="InterPro"/>
</dbReference>
<dbReference type="GO" id="GO:0008131">
    <property type="term" value="F:primary methylamine oxidase activity"/>
    <property type="evidence" value="ECO:0007669"/>
    <property type="project" value="InterPro"/>
</dbReference>
<dbReference type="GO" id="GO:0005507">
    <property type="term" value="F:copper ion binding"/>
    <property type="evidence" value="ECO:0007669"/>
    <property type="project" value="InterPro"/>
</dbReference>
<accession>A0A5N6WPJ4</accession>
<dbReference type="Gene3D" id="2.70.98.20">
    <property type="entry name" value="Copper amine oxidase, catalytic domain"/>
    <property type="match status" value="1"/>
</dbReference>
<keyword evidence="3" id="KW-1185">Reference proteome</keyword>
<evidence type="ECO:0000256" key="1">
    <source>
        <dbReference type="SAM" id="MobiDB-lite"/>
    </source>
</evidence>
<organism evidence="2 3">
    <name type="scientific">Aspergillus sergii</name>
    <dbReference type="NCBI Taxonomy" id="1034303"/>
    <lineage>
        <taxon>Eukaryota</taxon>
        <taxon>Fungi</taxon>
        <taxon>Dikarya</taxon>
        <taxon>Ascomycota</taxon>
        <taxon>Pezizomycotina</taxon>
        <taxon>Eurotiomycetes</taxon>
        <taxon>Eurotiomycetidae</taxon>
        <taxon>Eurotiales</taxon>
        <taxon>Aspergillaceae</taxon>
        <taxon>Aspergillus</taxon>
        <taxon>Aspergillus subgen. Circumdati</taxon>
    </lineage>
</organism>
<dbReference type="AlphaFoldDB" id="A0A5N6WPJ4"/>
<dbReference type="Proteomes" id="UP000325945">
    <property type="component" value="Unassembled WGS sequence"/>
</dbReference>
<feature type="compositionally biased region" description="Polar residues" evidence="1">
    <location>
        <begin position="96"/>
        <end position="106"/>
    </location>
</feature>
<proteinExistence type="predicted"/>
<feature type="region of interest" description="Disordered" evidence="1">
    <location>
        <begin position="84"/>
        <end position="106"/>
    </location>
</feature>
<dbReference type="InterPro" id="IPR036460">
    <property type="entry name" value="Cu_amine_oxidase_C_sf"/>
</dbReference>
<dbReference type="EMBL" id="ML741845">
    <property type="protein sequence ID" value="KAE8322498.1"/>
    <property type="molecule type" value="Genomic_DNA"/>
</dbReference>
<protein>
    <submittedName>
        <fullName evidence="2">Uncharacterized protein</fullName>
    </submittedName>
</protein>
<sequence>MITRSSLQETTQTIHYAERVSSRGSKRAGIWFGTRTLWFGTLSASPNNPRVEDFPVMPAEIAQVHLVPYNICLYNPANDVPPSTQDFKQSNEYKTPEGSQYSGPSGCSGTLSESPVKCCSYVIYVIRVGSELKDHGCYYDYFIRPRLAQCKSLDKLLGKCLLEETVVECRDS</sequence>
<dbReference type="GO" id="GO:0048038">
    <property type="term" value="F:quinone binding"/>
    <property type="evidence" value="ECO:0007669"/>
    <property type="project" value="InterPro"/>
</dbReference>
<reference evidence="3" key="1">
    <citation type="submission" date="2019-04" db="EMBL/GenBank/DDBJ databases">
        <title>Friends and foes A comparative genomics studyof 23 Aspergillus species from section Flavi.</title>
        <authorList>
            <consortium name="DOE Joint Genome Institute"/>
            <person name="Kjaerbolling I."/>
            <person name="Vesth T."/>
            <person name="Frisvad J.C."/>
            <person name="Nybo J.L."/>
            <person name="Theobald S."/>
            <person name="Kildgaard S."/>
            <person name="Isbrandt T."/>
            <person name="Kuo A."/>
            <person name="Sato A."/>
            <person name="Lyhne E.K."/>
            <person name="Kogle M.E."/>
            <person name="Wiebenga A."/>
            <person name="Kun R.S."/>
            <person name="Lubbers R.J."/>
            <person name="Makela M.R."/>
            <person name="Barry K."/>
            <person name="Chovatia M."/>
            <person name="Clum A."/>
            <person name="Daum C."/>
            <person name="Haridas S."/>
            <person name="He G."/>
            <person name="LaButti K."/>
            <person name="Lipzen A."/>
            <person name="Mondo S."/>
            <person name="Riley R."/>
            <person name="Salamov A."/>
            <person name="Simmons B.A."/>
            <person name="Magnuson J.K."/>
            <person name="Henrissat B."/>
            <person name="Mortensen U.H."/>
            <person name="Larsen T.O."/>
            <person name="Devries R.P."/>
            <person name="Grigoriev I.V."/>
            <person name="Machida M."/>
            <person name="Baker S.E."/>
            <person name="Andersen M.R."/>
        </authorList>
    </citation>
    <scope>NUCLEOTIDE SEQUENCE [LARGE SCALE GENOMIC DNA]</scope>
    <source>
        <strain evidence="3">CBS 130017</strain>
    </source>
</reference>
<dbReference type="SUPFAM" id="SSF49998">
    <property type="entry name" value="Amine oxidase catalytic domain"/>
    <property type="match status" value="1"/>
</dbReference>
<evidence type="ECO:0000313" key="3">
    <source>
        <dbReference type="Proteomes" id="UP000325945"/>
    </source>
</evidence>
<evidence type="ECO:0000313" key="2">
    <source>
        <dbReference type="EMBL" id="KAE8322498.1"/>
    </source>
</evidence>
<name>A0A5N6WPJ4_9EURO</name>